<gene>
    <name evidence="2" type="ORF">CYLTODRAFT_459674</name>
</gene>
<evidence type="ECO:0000313" key="3">
    <source>
        <dbReference type="Proteomes" id="UP000054007"/>
    </source>
</evidence>
<dbReference type="EMBL" id="KN880896">
    <property type="protein sequence ID" value="KIY61659.1"/>
    <property type="molecule type" value="Genomic_DNA"/>
</dbReference>
<reference evidence="2 3" key="1">
    <citation type="journal article" date="2015" name="Fungal Genet. Biol.">
        <title>Evolution of novel wood decay mechanisms in Agaricales revealed by the genome sequences of Fistulina hepatica and Cylindrobasidium torrendii.</title>
        <authorList>
            <person name="Floudas D."/>
            <person name="Held B.W."/>
            <person name="Riley R."/>
            <person name="Nagy L.G."/>
            <person name="Koehler G."/>
            <person name="Ransdell A.S."/>
            <person name="Younus H."/>
            <person name="Chow J."/>
            <person name="Chiniquy J."/>
            <person name="Lipzen A."/>
            <person name="Tritt A."/>
            <person name="Sun H."/>
            <person name="Haridas S."/>
            <person name="LaButti K."/>
            <person name="Ohm R.A."/>
            <person name="Kues U."/>
            <person name="Blanchette R.A."/>
            <person name="Grigoriev I.V."/>
            <person name="Minto R.E."/>
            <person name="Hibbett D.S."/>
        </authorList>
    </citation>
    <scope>NUCLEOTIDE SEQUENCE [LARGE SCALE GENOMIC DNA]</scope>
    <source>
        <strain evidence="2 3">FP15055 ss-10</strain>
    </source>
</reference>
<dbReference type="Proteomes" id="UP000054007">
    <property type="component" value="Unassembled WGS sequence"/>
</dbReference>
<evidence type="ECO:0000313" key="2">
    <source>
        <dbReference type="EMBL" id="KIY61659.1"/>
    </source>
</evidence>
<evidence type="ECO:0000256" key="1">
    <source>
        <dbReference type="SAM" id="MobiDB-lite"/>
    </source>
</evidence>
<keyword evidence="3" id="KW-1185">Reference proteome</keyword>
<organism evidence="2 3">
    <name type="scientific">Cylindrobasidium torrendii FP15055 ss-10</name>
    <dbReference type="NCBI Taxonomy" id="1314674"/>
    <lineage>
        <taxon>Eukaryota</taxon>
        <taxon>Fungi</taxon>
        <taxon>Dikarya</taxon>
        <taxon>Basidiomycota</taxon>
        <taxon>Agaricomycotina</taxon>
        <taxon>Agaricomycetes</taxon>
        <taxon>Agaricomycetidae</taxon>
        <taxon>Agaricales</taxon>
        <taxon>Marasmiineae</taxon>
        <taxon>Physalacriaceae</taxon>
        <taxon>Cylindrobasidium</taxon>
    </lineage>
</organism>
<name>A0A0D7AUX6_9AGAR</name>
<protein>
    <submittedName>
        <fullName evidence="2">Uncharacterized protein</fullName>
    </submittedName>
</protein>
<dbReference type="AlphaFoldDB" id="A0A0D7AUX6"/>
<feature type="region of interest" description="Disordered" evidence="1">
    <location>
        <begin position="198"/>
        <end position="241"/>
    </location>
</feature>
<proteinExistence type="predicted"/>
<sequence>MFGMPKEYLLHTEPTRVLILHQIASGIRHGEFTRRTHEPWNKVHLQRSLTFSFDTQQLCFRPCDEVIEAILEVYRHNAACASLESRVRLDEVPLLCLSVECSLEVDRKLIQYPIFTKHPDSGTITNHLYPYTTLPRFTLRSADPGLLSIIAQHVSRLILKSVPPAELIPDRISQIPELWASAGFRQHTKGFWDEFATDLHTSRHPPNNQPRTSGKRKRTDDTTLPKPAKRARGCTTPEPTCDRRRHRVRAPARQLEYSGDRTRTARQSAKVQAVIPHVVLAPAAKPSMTLKRKRGALQIPDFNVDAPTTAKRTRRDFSTVVAPTRTVYARASKSKGVARMARIR</sequence>
<accession>A0A0D7AUX6</accession>